<feature type="transmembrane region" description="Helical" evidence="1">
    <location>
        <begin position="83"/>
        <end position="116"/>
    </location>
</feature>
<evidence type="ECO:0000313" key="2">
    <source>
        <dbReference type="EMBL" id="CCC90808.1"/>
    </source>
</evidence>
<evidence type="ECO:0000256" key="1">
    <source>
        <dbReference type="SAM" id="Phobius"/>
    </source>
</evidence>
<gene>
    <name evidence="2" type="ORF">TCIL3000_6_340</name>
</gene>
<dbReference type="AlphaFoldDB" id="G0UN48"/>
<organism evidence="2">
    <name type="scientific">Trypanosoma congolense (strain IL3000)</name>
    <dbReference type="NCBI Taxonomy" id="1068625"/>
    <lineage>
        <taxon>Eukaryota</taxon>
        <taxon>Discoba</taxon>
        <taxon>Euglenozoa</taxon>
        <taxon>Kinetoplastea</taxon>
        <taxon>Metakinetoplastina</taxon>
        <taxon>Trypanosomatida</taxon>
        <taxon>Trypanosomatidae</taxon>
        <taxon>Trypanosoma</taxon>
        <taxon>Nannomonas</taxon>
    </lineage>
</organism>
<reference evidence="2" key="1">
    <citation type="journal article" date="2012" name="Proc. Natl. Acad. Sci. U.S.A.">
        <title>Antigenic diversity is generated by distinct evolutionary mechanisms in African trypanosome species.</title>
        <authorList>
            <person name="Jackson A.P."/>
            <person name="Berry A."/>
            <person name="Aslett M."/>
            <person name="Allison H.C."/>
            <person name="Burton P."/>
            <person name="Vavrova-Anderson J."/>
            <person name="Brown R."/>
            <person name="Browne H."/>
            <person name="Corton N."/>
            <person name="Hauser H."/>
            <person name="Gamble J."/>
            <person name="Gilderthorp R."/>
            <person name="Marcello L."/>
            <person name="McQuillan J."/>
            <person name="Otto T.D."/>
            <person name="Quail M.A."/>
            <person name="Sanders M.J."/>
            <person name="van Tonder A."/>
            <person name="Ginger M.L."/>
            <person name="Field M.C."/>
            <person name="Barry J.D."/>
            <person name="Hertz-Fowler C."/>
            <person name="Berriman M."/>
        </authorList>
    </citation>
    <scope>NUCLEOTIDE SEQUENCE</scope>
    <source>
        <strain evidence="2">IL3000</strain>
    </source>
</reference>
<keyword evidence="1" id="KW-1133">Transmembrane helix</keyword>
<keyword evidence="1" id="KW-0472">Membrane</keyword>
<sequence length="118" mass="13918">MHDDFRSVCLFTPTLLFFPPHKLVCSSFIFHHDLHCFPLFFYSLFCVRSSLLHFLLCALINVFCLCFCFRFSPSTQTESTHRSVFITMCTFVYVTHLLPATLLPFIAAIVIVYYHYHY</sequence>
<feature type="transmembrane region" description="Helical" evidence="1">
    <location>
        <begin position="50"/>
        <end position="71"/>
    </location>
</feature>
<proteinExistence type="predicted"/>
<protein>
    <submittedName>
        <fullName evidence="2">Uncharacterized protein</fullName>
    </submittedName>
</protein>
<accession>G0UN48</accession>
<dbReference type="EMBL" id="HE575319">
    <property type="protein sequence ID" value="CCC90808.1"/>
    <property type="molecule type" value="Genomic_DNA"/>
</dbReference>
<keyword evidence="1" id="KW-0812">Transmembrane</keyword>
<name>G0UN48_TRYCI</name>